<dbReference type="PANTHER" id="PTHR10819:SF3">
    <property type="entry name" value="PHOSPHOTRIESTERASE-RELATED PROTEIN"/>
    <property type="match status" value="1"/>
</dbReference>
<evidence type="ECO:0000256" key="3">
    <source>
        <dbReference type="PIRSR" id="PIRSR601559-52"/>
    </source>
</evidence>
<dbReference type="SUPFAM" id="SSF51556">
    <property type="entry name" value="Metallo-dependent hydrolases"/>
    <property type="match status" value="1"/>
</dbReference>
<dbReference type="EMBL" id="AP022596">
    <property type="protein sequence ID" value="BBY66563.1"/>
    <property type="molecule type" value="Genomic_DNA"/>
</dbReference>
<keyword evidence="6" id="KW-1185">Reference proteome</keyword>
<proteinExistence type="inferred from homology"/>
<gene>
    <name evidence="5" type="ORF">MHEL_48060</name>
</gene>
<dbReference type="Gene3D" id="3.20.20.140">
    <property type="entry name" value="Metal-dependent hydrolases"/>
    <property type="match status" value="1"/>
</dbReference>
<feature type="binding site" evidence="3">
    <location>
        <position position="173"/>
    </location>
    <ligand>
        <name>a divalent metal cation</name>
        <dbReference type="ChEBI" id="CHEBI:60240"/>
        <label>2</label>
    </ligand>
</feature>
<comment type="similarity">
    <text evidence="4">Belongs to the metallo-dependent hydrolases superfamily. Phosphotriesterase family.</text>
</comment>
<evidence type="ECO:0000313" key="6">
    <source>
        <dbReference type="Proteomes" id="UP000467148"/>
    </source>
</evidence>
<feature type="binding site" evidence="3">
    <location>
        <position position="2"/>
    </location>
    <ligand>
        <name>a divalent metal cation</name>
        <dbReference type="ChEBI" id="CHEBI:60240"/>
        <label>1</label>
    </ligand>
</feature>
<dbReference type="Proteomes" id="UP000467148">
    <property type="component" value="Chromosome"/>
</dbReference>
<dbReference type="InterPro" id="IPR001559">
    <property type="entry name" value="Phosphotriesterase"/>
</dbReference>
<dbReference type="GO" id="GO:0008270">
    <property type="term" value="F:zinc ion binding"/>
    <property type="evidence" value="ECO:0007669"/>
    <property type="project" value="InterPro"/>
</dbReference>
<reference evidence="5 6" key="1">
    <citation type="journal article" date="2019" name="Emerg. Microbes Infect.">
        <title>Comprehensive subspecies identification of 175 nontuberculous mycobacteria species based on 7547 genomic profiles.</title>
        <authorList>
            <person name="Matsumoto Y."/>
            <person name="Kinjo T."/>
            <person name="Motooka D."/>
            <person name="Nabeya D."/>
            <person name="Jung N."/>
            <person name="Uechi K."/>
            <person name="Horii T."/>
            <person name="Iida T."/>
            <person name="Fujita J."/>
            <person name="Nakamura S."/>
        </authorList>
    </citation>
    <scope>NUCLEOTIDE SEQUENCE [LARGE SCALE GENOMIC DNA]</scope>
    <source>
        <strain evidence="5 6">JCM 30396</strain>
    </source>
</reference>
<feature type="binding site" evidence="3">
    <location>
        <position position="4"/>
    </location>
    <ligand>
        <name>a divalent metal cation</name>
        <dbReference type="ChEBI" id="CHEBI:60240"/>
        <label>1</label>
    </ligand>
</feature>
<protein>
    <submittedName>
        <fullName evidence="5">Aryldialkylphosphatase</fullName>
    </submittedName>
</protein>
<organism evidence="5 6">
    <name type="scientific">Mycolicibacterium helvum</name>
    <dbReference type="NCBI Taxonomy" id="1534349"/>
    <lineage>
        <taxon>Bacteria</taxon>
        <taxon>Bacillati</taxon>
        <taxon>Actinomycetota</taxon>
        <taxon>Actinomycetes</taxon>
        <taxon>Mycobacteriales</taxon>
        <taxon>Mycobacteriaceae</taxon>
        <taxon>Mycolicibacterium</taxon>
    </lineage>
</organism>
<dbReference type="PANTHER" id="PTHR10819">
    <property type="entry name" value="PHOSPHOTRIESTERASE-RELATED"/>
    <property type="match status" value="1"/>
</dbReference>
<name>A0A7I7TCT9_9MYCO</name>
<dbReference type="InterPro" id="IPR032466">
    <property type="entry name" value="Metal_Hydrolase"/>
</dbReference>
<dbReference type="KEGG" id="mhev:MHEL_48060"/>
<evidence type="ECO:0000313" key="5">
    <source>
        <dbReference type="EMBL" id="BBY66563.1"/>
    </source>
</evidence>
<accession>A0A7I7TCT9</accession>
<comment type="caution">
    <text evidence="4">Lacks conserved residue(s) required for the propagation of feature annotation.</text>
</comment>
<feature type="binding site" evidence="3">
    <location>
        <position position="141"/>
    </location>
    <ligand>
        <name>a divalent metal cation</name>
        <dbReference type="ChEBI" id="CHEBI:60240"/>
        <label>1</label>
    </ligand>
</feature>
<evidence type="ECO:0000256" key="4">
    <source>
        <dbReference type="PROSITE-ProRule" id="PRU00679"/>
    </source>
</evidence>
<dbReference type="Pfam" id="PF02126">
    <property type="entry name" value="PTE"/>
    <property type="match status" value="1"/>
</dbReference>
<dbReference type="GO" id="GO:0016787">
    <property type="term" value="F:hydrolase activity"/>
    <property type="evidence" value="ECO:0007669"/>
    <property type="project" value="UniProtKB-KW"/>
</dbReference>
<evidence type="ECO:0000256" key="2">
    <source>
        <dbReference type="ARBA" id="ARBA00022801"/>
    </source>
</evidence>
<keyword evidence="1 3" id="KW-0479">Metal-binding</keyword>
<evidence type="ECO:0000256" key="1">
    <source>
        <dbReference type="ARBA" id="ARBA00022723"/>
    </source>
</evidence>
<feature type="binding site" evidence="3">
    <location>
        <position position="202"/>
    </location>
    <ligand>
        <name>a divalent metal cation</name>
        <dbReference type="ChEBI" id="CHEBI:60240"/>
        <label>2</label>
    </ligand>
</feature>
<keyword evidence="2" id="KW-0378">Hydrolase</keyword>
<feature type="binding site" evidence="3">
    <location>
        <position position="141"/>
    </location>
    <ligand>
        <name>a divalent metal cation</name>
        <dbReference type="ChEBI" id="CHEBI:60240"/>
        <label>2</label>
    </ligand>
</feature>
<feature type="binding site" evidence="3">
    <location>
        <position position="266"/>
    </location>
    <ligand>
        <name>a divalent metal cation</name>
        <dbReference type="ChEBI" id="CHEBI:60240"/>
        <label>1</label>
    </ligand>
</feature>
<comment type="cofactor">
    <cofactor evidence="3">
        <name>a divalent metal cation</name>
        <dbReference type="ChEBI" id="CHEBI:60240"/>
    </cofactor>
    <text evidence="3">Binds 2 divalent metal cations per subunit.</text>
</comment>
<sequence length="318" mass="34969">MHEHLFSDARVWYSAPPDRCDPVAVTMDNLGWLRWHIHGSEDNLVLDDPAVTETELYDFAQAGGQTLVDLTPVNLGRRVSDLPALARRTGVNIVVSTGIYVHDAHPQWVESADVDAVADFFLTELRDGIEGTGIRPAIIGEIGTSATITDREWRVVRAAGAAGAATGTAVNIHLDPFGTHALSILDVLLSEGMTASRVVFSHMDEHLDLPYHRDVAASGAILEYDTFGAEFYWGDFHRDATDQQRLADLTTLIGEGFGEQLVLGCDVWMKINQRHYGGLGYGHLPRTIMPLLRDHYGVDPETITTMFVKTPASLLTRP</sequence>
<dbReference type="PROSITE" id="PS51347">
    <property type="entry name" value="PHOSPHOTRIESTERASE_2"/>
    <property type="match status" value="1"/>
</dbReference>
<dbReference type="AlphaFoldDB" id="A0A7I7TCT9"/>